<accession>A0A0A1TCF3</accession>
<dbReference type="PANTHER" id="PTHR35596">
    <property type="entry name" value="DUF2263 DOMAIN-CONTAINING PROTEIN"/>
    <property type="match status" value="1"/>
</dbReference>
<organism evidence="3 4">
    <name type="scientific">[Torrubiella] hemipterigena</name>
    <dbReference type="NCBI Taxonomy" id="1531966"/>
    <lineage>
        <taxon>Eukaryota</taxon>
        <taxon>Fungi</taxon>
        <taxon>Dikarya</taxon>
        <taxon>Ascomycota</taxon>
        <taxon>Pezizomycotina</taxon>
        <taxon>Sordariomycetes</taxon>
        <taxon>Hypocreomycetidae</taxon>
        <taxon>Hypocreales</taxon>
        <taxon>Clavicipitaceae</taxon>
        <taxon>Clavicipitaceae incertae sedis</taxon>
        <taxon>'Torrubiella' clade</taxon>
    </lineage>
</organism>
<dbReference type="SUPFAM" id="SSF52949">
    <property type="entry name" value="Macro domain-like"/>
    <property type="match status" value="1"/>
</dbReference>
<reference evidence="3 4" key="1">
    <citation type="journal article" date="2015" name="Genome Announc.">
        <title>Draft Genome Sequence and Gene Annotation of the Entomopathogenic Fungus Verticillium hemipterigenum.</title>
        <authorList>
            <person name="Horn F."/>
            <person name="Habel A."/>
            <person name="Scharf D.H."/>
            <person name="Dworschak J."/>
            <person name="Brakhage A.A."/>
            <person name="Guthke R."/>
            <person name="Hertweck C."/>
            <person name="Linde J."/>
        </authorList>
    </citation>
    <scope>NUCLEOTIDE SEQUENCE [LARGE SCALE GENOMIC DNA]</scope>
</reference>
<dbReference type="STRING" id="1531966.A0A0A1TCF3"/>
<dbReference type="NCBIfam" id="TIGR02452">
    <property type="entry name" value="TIGR02452 family protein"/>
    <property type="match status" value="1"/>
</dbReference>
<dbReference type="EMBL" id="CDHN01000001">
    <property type="protein sequence ID" value="CEJ83064.1"/>
    <property type="molecule type" value="Genomic_DNA"/>
</dbReference>
<evidence type="ECO:0000256" key="1">
    <source>
        <dbReference type="SAM" id="MobiDB-lite"/>
    </source>
</evidence>
<dbReference type="InterPro" id="IPR043472">
    <property type="entry name" value="Macro_dom-like"/>
</dbReference>
<sequence>MPAQPTLDAWLGSRAPKQQQSQDGQRTSQSPMPQRQSSPDWNTQSTEASQTQSQASQIPSSPAPSAASRTNYQARREALAATAAETRTVLPDILRKLPNIQAAKAEALFLDRLAPLDPADCPGHTKTAISVINEDTFNAAIALSASSPSPSSRVAVLNMASHSSPGGGWIRGAFAQEEMLCYRSSLSLSLHRRYYPWKQRMGLYTGDVVIIRSDMPSGHRLMGHLTPDQLPVVSAVSIAALRTPAVTTSTVRLADGTTVDEEMYARPQDRDLTKDKMRLCLRIAAKRGHGKIVLGALGCGAFRNPPGEVARCWREVFAEAEFDGGWWESVVFAVYDTKGEGNFAVFEDVLGGVEV</sequence>
<dbReference type="Pfam" id="PF10021">
    <property type="entry name" value="PARG_cat_microb"/>
    <property type="match status" value="1"/>
</dbReference>
<dbReference type="AlphaFoldDB" id="A0A0A1TCF3"/>
<gene>
    <name evidence="3" type="ORF">VHEMI03095</name>
</gene>
<dbReference type="Gene3D" id="3.40.220.10">
    <property type="entry name" value="Leucine Aminopeptidase, subunit E, domain 1"/>
    <property type="match status" value="1"/>
</dbReference>
<dbReference type="Proteomes" id="UP000039046">
    <property type="component" value="Unassembled WGS sequence"/>
</dbReference>
<proteinExistence type="predicted"/>
<protein>
    <recommendedName>
        <fullName evidence="2">Microbial-type PARG catalytic domain-containing protein</fullName>
    </recommendedName>
</protein>
<feature type="region of interest" description="Disordered" evidence="1">
    <location>
        <begin position="1"/>
        <end position="73"/>
    </location>
</feature>
<evidence type="ECO:0000259" key="2">
    <source>
        <dbReference type="Pfam" id="PF10021"/>
    </source>
</evidence>
<evidence type="ECO:0000313" key="4">
    <source>
        <dbReference type="Proteomes" id="UP000039046"/>
    </source>
</evidence>
<dbReference type="HOGENOM" id="CLU_024412_0_0_1"/>
<evidence type="ECO:0000313" key="3">
    <source>
        <dbReference type="EMBL" id="CEJ83064.1"/>
    </source>
</evidence>
<feature type="compositionally biased region" description="Low complexity" evidence="1">
    <location>
        <begin position="18"/>
        <end position="68"/>
    </location>
</feature>
<dbReference type="InterPro" id="IPR012664">
    <property type="entry name" value="CHP02452"/>
</dbReference>
<keyword evidence="4" id="KW-1185">Reference proteome</keyword>
<dbReference type="PANTHER" id="PTHR35596:SF1">
    <property type="entry name" value="MICROBIAL-TYPE PARG CATALYTIC DOMAIN-CONTAINING PROTEIN"/>
    <property type="match status" value="1"/>
</dbReference>
<dbReference type="OrthoDB" id="9985428at2759"/>
<feature type="domain" description="Microbial-type PARG catalytic" evidence="2">
    <location>
        <begin position="123"/>
        <end position="204"/>
    </location>
</feature>
<dbReference type="InterPro" id="IPR019261">
    <property type="entry name" value="PARG_cat_microbial"/>
</dbReference>
<name>A0A0A1TCF3_9HYPO</name>